<accession>A0ABS8YQW4</accession>
<evidence type="ECO:0000313" key="2">
    <source>
        <dbReference type="Proteomes" id="UP001199916"/>
    </source>
</evidence>
<evidence type="ECO:0000313" key="1">
    <source>
        <dbReference type="EMBL" id="MCE5173712.1"/>
    </source>
</evidence>
<reference evidence="1 2" key="1">
    <citation type="submission" date="2021-11" db="EMBL/GenBank/DDBJ databases">
        <title>Draft genome sequence of Paenibacillus profundus YoMME, a new Gram-positive bacteria with exoelectrogenic properties.</title>
        <authorList>
            <person name="Hubenova Y."/>
            <person name="Hubenova E."/>
            <person name="Manasiev Y."/>
            <person name="Peykov S."/>
            <person name="Mitov M."/>
        </authorList>
    </citation>
    <scope>NUCLEOTIDE SEQUENCE [LARGE SCALE GENOMIC DNA]</scope>
    <source>
        <strain evidence="1 2">YoMME</strain>
    </source>
</reference>
<protein>
    <submittedName>
        <fullName evidence="1">Uncharacterized protein</fullName>
    </submittedName>
</protein>
<name>A0ABS8YQW4_9BACL</name>
<gene>
    <name evidence="1" type="ORF">LQV63_31290</name>
</gene>
<dbReference type="Proteomes" id="UP001199916">
    <property type="component" value="Unassembled WGS sequence"/>
</dbReference>
<dbReference type="EMBL" id="JAJNBZ010000073">
    <property type="protein sequence ID" value="MCE5173712.1"/>
    <property type="molecule type" value="Genomic_DNA"/>
</dbReference>
<comment type="caution">
    <text evidence="1">The sequence shown here is derived from an EMBL/GenBank/DDBJ whole genome shotgun (WGS) entry which is preliminary data.</text>
</comment>
<proteinExistence type="predicted"/>
<dbReference type="InterPro" id="IPR057808">
    <property type="entry name" value="YxiG"/>
</dbReference>
<organism evidence="1 2">
    <name type="scientific">Paenibacillus profundus</name>
    <dbReference type="NCBI Taxonomy" id="1173085"/>
    <lineage>
        <taxon>Bacteria</taxon>
        <taxon>Bacillati</taxon>
        <taxon>Bacillota</taxon>
        <taxon>Bacilli</taxon>
        <taxon>Bacillales</taxon>
        <taxon>Paenibacillaceae</taxon>
        <taxon>Paenibacillus</taxon>
    </lineage>
</organism>
<dbReference type="RefSeq" id="WP_233699607.1">
    <property type="nucleotide sequence ID" value="NZ_JAJNBZ010000073.1"/>
</dbReference>
<dbReference type="Pfam" id="PF24711">
    <property type="entry name" value="YxiG"/>
    <property type="match status" value="1"/>
</dbReference>
<sequence length="130" mass="15085">MSNLEELISLLWGCEIISYKFDFENHTLALGVRRVYGEEITYFNVMLEEVCAFSWVNGMGKERKKLYNWEYIDLVSFELMSATNIHILGDDFLSQYSSSPNICMEIGDSILLVEARYLSINNEKFDLLGE</sequence>
<keyword evidence="2" id="KW-1185">Reference proteome</keyword>